<dbReference type="InterPro" id="IPR052902">
    <property type="entry name" value="ABC-2_transporter"/>
</dbReference>
<dbReference type="RefSeq" id="WP_284257208.1">
    <property type="nucleotide sequence ID" value="NZ_BSOS01000025.1"/>
</dbReference>
<dbReference type="Proteomes" id="UP001156641">
    <property type="component" value="Unassembled WGS sequence"/>
</dbReference>
<sequence length="266" mass="29370">MKTSLRRIWAMIYRHLAVYRRSWPRVAEIAYWPTLNLLIWGFTASYIAHLRGAPGVQTGGALIAGVLLWEITLRGQLGVTLGFLEEIWSRNLGHIFVSPLRPAELLAALLSVSLLRTLAGLFPATIIAYLLYHYNILLLGPVLLLFFVNLLFMGWWIALGIVSLLFRYGAGAEALAWTIAFGITPVACVYYPASALPVWLQPVAMALPAAHVFAGMRAGLFQHAADWPDLASACALNLAWMLLAIVVFSAEFRRARIRGALISIGE</sequence>
<comment type="caution">
    <text evidence="2">The sequence shown here is derived from an EMBL/GenBank/DDBJ whole genome shotgun (WGS) entry which is preliminary data.</text>
</comment>
<dbReference type="EMBL" id="BSOS01000025">
    <property type="protein sequence ID" value="GLR66513.1"/>
    <property type="molecule type" value="Genomic_DNA"/>
</dbReference>
<name>A0ABQ6A8F3_9PROT</name>
<evidence type="ECO:0000256" key="1">
    <source>
        <dbReference type="SAM" id="Phobius"/>
    </source>
</evidence>
<feature type="transmembrane region" description="Helical" evidence="1">
    <location>
        <begin position="230"/>
        <end position="250"/>
    </location>
</feature>
<organism evidence="2 3">
    <name type="scientific">Acidocella aquatica</name>
    <dbReference type="NCBI Taxonomy" id="1922313"/>
    <lineage>
        <taxon>Bacteria</taxon>
        <taxon>Pseudomonadati</taxon>
        <taxon>Pseudomonadota</taxon>
        <taxon>Alphaproteobacteria</taxon>
        <taxon>Acetobacterales</taxon>
        <taxon>Acidocellaceae</taxon>
        <taxon>Acidocella</taxon>
    </lineage>
</organism>
<keyword evidence="1" id="KW-0812">Transmembrane</keyword>
<feature type="transmembrane region" description="Helical" evidence="1">
    <location>
        <begin position="174"/>
        <end position="193"/>
    </location>
</feature>
<feature type="transmembrane region" description="Helical" evidence="1">
    <location>
        <begin position="29"/>
        <end position="48"/>
    </location>
</feature>
<accession>A0ABQ6A8F3</accession>
<evidence type="ECO:0000313" key="2">
    <source>
        <dbReference type="EMBL" id="GLR66513.1"/>
    </source>
</evidence>
<keyword evidence="3" id="KW-1185">Reference proteome</keyword>
<keyword evidence="1" id="KW-1133">Transmembrane helix</keyword>
<proteinExistence type="predicted"/>
<reference evidence="3" key="1">
    <citation type="journal article" date="2019" name="Int. J. Syst. Evol. Microbiol.">
        <title>The Global Catalogue of Microorganisms (GCM) 10K type strain sequencing project: providing services to taxonomists for standard genome sequencing and annotation.</title>
        <authorList>
            <consortium name="The Broad Institute Genomics Platform"/>
            <consortium name="The Broad Institute Genome Sequencing Center for Infectious Disease"/>
            <person name="Wu L."/>
            <person name="Ma J."/>
        </authorList>
    </citation>
    <scope>NUCLEOTIDE SEQUENCE [LARGE SCALE GENOMIC DNA]</scope>
    <source>
        <strain evidence="3">NBRC 112502</strain>
    </source>
</reference>
<gene>
    <name evidence="2" type="ORF">GCM10010909_11930</name>
</gene>
<evidence type="ECO:0000313" key="3">
    <source>
        <dbReference type="Proteomes" id="UP001156641"/>
    </source>
</evidence>
<dbReference type="PANTHER" id="PTHR43027:SF1">
    <property type="entry name" value="DOXORUBICIN RESISTANCE ABC TRANSPORTER PERMEASE PROTEIN DRRC-RELATED"/>
    <property type="match status" value="1"/>
</dbReference>
<feature type="transmembrane region" description="Helical" evidence="1">
    <location>
        <begin position="138"/>
        <end position="162"/>
    </location>
</feature>
<protein>
    <submittedName>
        <fullName evidence="2">Transport permease protein</fullName>
    </submittedName>
</protein>
<feature type="transmembrane region" description="Helical" evidence="1">
    <location>
        <begin position="105"/>
        <end position="132"/>
    </location>
</feature>
<dbReference type="PANTHER" id="PTHR43027">
    <property type="entry name" value="DOXORUBICIN RESISTANCE ABC TRANSPORTER PERMEASE PROTEIN DRRC-RELATED"/>
    <property type="match status" value="1"/>
</dbReference>
<keyword evidence="1" id="KW-0472">Membrane</keyword>